<dbReference type="InterPro" id="IPR036388">
    <property type="entry name" value="WH-like_DNA-bd_sf"/>
</dbReference>
<dbReference type="Pfam" id="PF00126">
    <property type="entry name" value="HTH_1"/>
    <property type="match status" value="1"/>
</dbReference>
<comment type="similarity">
    <text evidence="1">Belongs to the LysR transcriptional regulatory family.</text>
</comment>
<evidence type="ECO:0000256" key="3">
    <source>
        <dbReference type="ARBA" id="ARBA00023125"/>
    </source>
</evidence>
<dbReference type="Gene3D" id="1.10.10.10">
    <property type="entry name" value="Winged helix-like DNA-binding domain superfamily/Winged helix DNA-binding domain"/>
    <property type="match status" value="1"/>
</dbReference>
<evidence type="ECO:0000256" key="4">
    <source>
        <dbReference type="ARBA" id="ARBA00023163"/>
    </source>
</evidence>
<dbReference type="PROSITE" id="PS50931">
    <property type="entry name" value="HTH_LYSR"/>
    <property type="match status" value="1"/>
</dbReference>
<keyword evidence="3" id="KW-0238">DNA-binding</keyword>
<name>A0A967KAH2_9PROT</name>
<dbReference type="CDD" id="cd08422">
    <property type="entry name" value="PBP2_CrgA_like"/>
    <property type="match status" value="1"/>
</dbReference>
<keyword evidence="7" id="KW-1185">Reference proteome</keyword>
<dbReference type="PRINTS" id="PR00039">
    <property type="entry name" value="HTHLYSR"/>
</dbReference>
<gene>
    <name evidence="6" type="ORF">HBA54_23890</name>
</gene>
<dbReference type="GO" id="GO:0003700">
    <property type="term" value="F:DNA-binding transcription factor activity"/>
    <property type="evidence" value="ECO:0007669"/>
    <property type="project" value="InterPro"/>
</dbReference>
<evidence type="ECO:0000313" key="7">
    <source>
        <dbReference type="Proteomes" id="UP000761264"/>
    </source>
</evidence>
<dbReference type="InterPro" id="IPR036390">
    <property type="entry name" value="WH_DNA-bd_sf"/>
</dbReference>
<feature type="domain" description="HTH lysR-type" evidence="5">
    <location>
        <begin position="1"/>
        <end position="59"/>
    </location>
</feature>
<evidence type="ECO:0000256" key="1">
    <source>
        <dbReference type="ARBA" id="ARBA00009437"/>
    </source>
</evidence>
<dbReference type="InterPro" id="IPR058163">
    <property type="entry name" value="LysR-type_TF_proteobact-type"/>
</dbReference>
<dbReference type="FunFam" id="1.10.10.10:FF:000001">
    <property type="entry name" value="LysR family transcriptional regulator"/>
    <property type="match status" value="1"/>
</dbReference>
<keyword evidence="4" id="KW-0804">Transcription</keyword>
<evidence type="ECO:0000313" key="6">
    <source>
        <dbReference type="EMBL" id="NIA71638.1"/>
    </source>
</evidence>
<evidence type="ECO:0000256" key="2">
    <source>
        <dbReference type="ARBA" id="ARBA00023015"/>
    </source>
</evidence>
<dbReference type="EMBL" id="JAAQPH010000024">
    <property type="protein sequence ID" value="NIA71638.1"/>
    <property type="molecule type" value="Genomic_DNA"/>
</dbReference>
<accession>A0A967KAH2</accession>
<dbReference type="GO" id="GO:0006351">
    <property type="term" value="P:DNA-templated transcription"/>
    <property type="evidence" value="ECO:0007669"/>
    <property type="project" value="TreeGrafter"/>
</dbReference>
<dbReference type="SUPFAM" id="SSF46785">
    <property type="entry name" value="Winged helix' DNA-binding domain"/>
    <property type="match status" value="1"/>
</dbReference>
<dbReference type="InterPro" id="IPR005119">
    <property type="entry name" value="LysR_subst-bd"/>
</dbReference>
<dbReference type="PANTHER" id="PTHR30537">
    <property type="entry name" value="HTH-TYPE TRANSCRIPTIONAL REGULATOR"/>
    <property type="match status" value="1"/>
</dbReference>
<comment type="caution">
    <text evidence="6">The sequence shown here is derived from an EMBL/GenBank/DDBJ whole genome shotgun (WGS) entry which is preliminary data.</text>
</comment>
<dbReference type="Proteomes" id="UP000761264">
    <property type="component" value="Unassembled WGS sequence"/>
</dbReference>
<organism evidence="6 7">
    <name type="scientific">Pelagibius litoralis</name>
    <dbReference type="NCBI Taxonomy" id="374515"/>
    <lineage>
        <taxon>Bacteria</taxon>
        <taxon>Pseudomonadati</taxon>
        <taxon>Pseudomonadota</taxon>
        <taxon>Alphaproteobacteria</taxon>
        <taxon>Rhodospirillales</taxon>
        <taxon>Rhodovibrionaceae</taxon>
        <taxon>Pelagibius</taxon>
    </lineage>
</organism>
<dbReference type="PANTHER" id="PTHR30537:SF5">
    <property type="entry name" value="HTH-TYPE TRANSCRIPTIONAL ACTIVATOR TTDR-RELATED"/>
    <property type="match status" value="1"/>
</dbReference>
<dbReference type="FunFam" id="3.40.190.290:FF:000001">
    <property type="entry name" value="Transcriptional regulator, LysR family"/>
    <property type="match status" value="1"/>
</dbReference>
<dbReference type="Gene3D" id="3.40.190.290">
    <property type="match status" value="1"/>
</dbReference>
<dbReference type="Pfam" id="PF03466">
    <property type="entry name" value="LysR_substrate"/>
    <property type="match status" value="1"/>
</dbReference>
<keyword evidence="2" id="KW-0805">Transcription regulation</keyword>
<sequence>MSRLDEMAVFAEVVEAEGFSAAARVLGVSKSAVSKQVGRLEDRLGVRLLNRTTRRLSLTEAGATFYEASRRVLDEALVAETAVSSLSAAPRGLLKLNAPMSFGFLHLARVIPEFHARYPRIVIDAVMNDRFVDLVEEGYDVAIRITGALQDSSLIARYLAPSQALLCAAPDYLAQRGTPLQPEDLSGHDCLIYSNLDQRHAWRFAGPRGPVRVKVKGPFQANNGDALCSAALAGMGIAALPSFIVGEHLLAGRLVPVLCGFRLAAQGIYAVYPHNRNLSAKVRAFVDFLAGRFGPEPYWDDGLDRVLQPAAPMQQG</sequence>
<protein>
    <submittedName>
        <fullName evidence="6">LysR family transcriptional regulator</fullName>
    </submittedName>
</protein>
<dbReference type="RefSeq" id="WP_167229487.1">
    <property type="nucleotide sequence ID" value="NZ_JAAQPH010000024.1"/>
</dbReference>
<dbReference type="AlphaFoldDB" id="A0A967KAH2"/>
<reference evidence="6" key="1">
    <citation type="submission" date="2020-03" db="EMBL/GenBank/DDBJ databases">
        <title>Genome of Pelagibius litoralis DSM 21314T.</title>
        <authorList>
            <person name="Wang G."/>
        </authorList>
    </citation>
    <scope>NUCLEOTIDE SEQUENCE</scope>
    <source>
        <strain evidence="6">DSM 21314</strain>
    </source>
</reference>
<evidence type="ECO:0000259" key="5">
    <source>
        <dbReference type="PROSITE" id="PS50931"/>
    </source>
</evidence>
<dbReference type="InterPro" id="IPR000847">
    <property type="entry name" value="LysR_HTH_N"/>
</dbReference>
<dbReference type="SUPFAM" id="SSF53850">
    <property type="entry name" value="Periplasmic binding protein-like II"/>
    <property type="match status" value="1"/>
</dbReference>
<dbReference type="GO" id="GO:0043565">
    <property type="term" value="F:sequence-specific DNA binding"/>
    <property type="evidence" value="ECO:0007669"/>
    <property type="project" value="TreeGrafter"/>
</dbReference>
<proteinExistence type="inferred from homology"/>